<evidence type="ECO:0000256" key="1">
    <source>
        <dbReference type="ARBA" id="ARBA00022741"/>
    </source>
</evidence>
<dbReference type="InterPro" id="IPR000873">
    <property type="entry name" value="AMP-dep_synth/lig_dom"/>
</dbReference>
<dbReference type="EMBL" id="CAJHUC010001110">
    <property type="protein sequence ID" value="CAD7699780.1"/>
    <property type="molecule type" value="Genomic_DNA"/>
</dbReference>
<accession>A0A8S1IXE0</accession>
<keyword evidence="1" id="KW-0547">Nucleotide-binding</keyword>
<dbReference type="InterPro" id="IPR020845">
    <property type="entry name" value="AMP-binding_CS"/>
</dbReference>
<dbReference type="GO" id="GO:0005524">
    <property type="term" value="F:ATP binding"/>
    <property type="evidence" value="ECO:0007669"/>
    <property type="project" value="UniProtKB-KW"/>
</dbReference>
<dbReference type="PROSITE" id="PS00455">
    <property type="entry name" value="AMP_BINDING"/>
    <property type="match status" value="1"/>
</dbReference>
<dbReference type="GO" id="GO:0004467">
    <property type="term" value="F:long-chain fatty acid-CoA ligase activity"/>
    <property type="evidence" value="ECO:0007669"/>
    <property type="project" value="TreeGrafter"/>
</dbReference>
<name>A0A8S1IXE0_9CHLO</name>
<dbReference type="PANTHER" id="PTHR43272">
    <property type="entry name" value="LONG-CHAIN-FATTY-ACID--COA LIGASE"/>
    <property type="match status" value="1"/>
</dbReference>
<dbReference type="Pfam" id="PF00501">
    <property type="entry name" value="AMP-binding"/>
    <property type="match status" value="1"/>
</dbReference>
<dbReference type="GO" id="GO:0016020">
    <property type="term" value="C:membrane"/>
    <property type="evidence" value="ECO:0007669"/>
    <property type="project" value="TreeGrafter"/>
</dbReference>
<protein>
    <recommendedName>
        <fullName evidence="3">AMP-dependent synthetase/ligase domain-containing protein</fullName>
    </recommendedName>
</protein>
<dbReference type="AlphaFoldDB" id="A0A8S1IXE0"/>
<dbReference type="SUPFAM" id="SSF56801">
    <property type="entry name" value="Acetyl-CoA synthetase-like"/>
    <property type="match status" value="1"/>
</dbReference>
<proteinExistence type="predicted"/>
<dbReference type="GO" id="GO:0005783">
    <property type="term" value="C:endoplasmic reticulum"/>
    <property type="evidence" value="ECO:0007669"/>
    <property type="project" value="TreeGrafter"/>
</dbReference>
<organism evidence="4 5">
    <name type="scientific">Ostreobium quekettii</name>
    <dbReference type="NCBI Taxonomy" id="121088"/>
    <lineage>
        <taxon>Eukaryota</taxon>
        <taxon>Viridiplantae</taxon>
        <taxon>Chlorophyta</taxon>
        <taxon>core chlorophytes</taxon>
        <taxon>Ulvophyceae</taxon>
        <taxon>TCBD clade</taxon>
        <taxon>Bryopsidales</taxon>
        <taxon>Ostreobineae</taxon>
        <taxon>Ostreobiaceae</taxon>
        <taxon>Ostreobium</taxon>
    </lineage>
</organism>
<keyword evidence="5" id="KW-1185">Reference proteome</keyword>
<comment type="caution">
    <text evidence="4">The sequence shown here is derived from an EMBL/GenBank/DDBJ whole genome shotgun (WGS) entry which is preliminary data.</text>
</comment>
<keyword evidence="2" id="KW-0067">ATP-binding</keyword>
<evidence type="ECO:0000313" key="5">
    <source>
        <dbReference type="Proteomes" id="UP000708148"/>
    </source>
</evidence>
<evidence type="ECO:0000259" key="3">
    <source>
        <dbReference type="Pfam" id="PF00501"/>
    </source>
</evidence>
<dbReference type="OrthoDB" id="1700726at2759"/>
<evidence type="ECO:0000313" key="4">
    <source>
        <dbReference type="EMBL" id="CAD7699780.1"/>
    </source>
</evidence>
<reference evidence="4" key="1">
    <citation type="submission" date="2020-12" db="EMBL/GenBank/DDBJ databases">
        <authorList>
            <person name="Iha C."/>
        </authorList>
    </citation>
    <scope>NUCLEOTIDE SEQUENCE</scope>
</reference>
<evidence type="ECO:0000256" key="2">
    <source>
        <dbReference type="ARBA" id="ARBA00022840"/>
    </source>
</evidence>
<dbReference type="Gene3D" id="3.40.50.12780">
    <property type="entry name" value="N-terminal domain of ligase-like"/>
    <property type="match status" value="1"/>
</dbReference>
<dbReference type="PANTHER" id="PTHR43272:SF33">
    <property type="entry name" value="AMP-BINDING DOMAIN-CONTAINING PROTEIN-RELATED"/>
    <property type="match status" value="1"/>
</dbReference>
<feature type="non-terminal residue" evidence="4">
    <location>
        <position position="1"/>
    </location>
</feature>
<dbReference type="Proteomes" id="UP000708148">
    <property type="component" value="Unassembled WGS sequence"/>
</dbReference>
<dbReference type="InterPro" id="IPR042099">
    <property type="entry name" value="ANL_N_sf"/>
</dbReference>
<sequence>MDGRAGRRLAVLQGHVRPQERKEDSGSIDLRGASATLPENVEITHGVFLPEKLTHDGPWEVCRSSVSPEKLVARFPSPDDHICSLYDNLETTISRFPSLPYLGTREKLAKGGYGGYKWMTYAEAGEARTAIGSGLCALGLGPQSTVGIYSTNCKEWVLLDSAAHAYSMVPVPLYDTLGPDAVKYISTHAEVRCVGCSAAVLNNMLQCLPDCPEINLLVVWGLDEGQLPRAPPGSSCRILTLAQVESLGRENLRPHIPPSSSDLATISYTSGTTGVPKGAMLTHGNLIANAAATVGVVDTGSGPGHRHISYLTLAHIYERVNLIISTFRGMSIGFYHGEVTELLDDIATLKPTVFCSVPRLWNRIYDK</sequence>
<feature type="domain" description="AMP-dependent synthetase/ligase" evidence="3">
    <location>
        <begin position="114"/>
        <end position="365"/>
    </location>
</feature>
<gene>
    <name evidence="4" type="ORF">OSTQU699_LOCUS5139</name>
</gene>